<keyword evidence="6 13" id="KW-0812">Transmembrane</keyword>
<dbReference type="InterPro" id="IPR005829">
    <property type="entry name" value="Sugar_transporter_CS"/>
</dbReference>
<dbReference type="PANTHER" id="PTHR48020:SF12">
    <property type="entry name" value="PROTON MYO-INOSITOL COTRANSPORTER"/>
    <property type="match status" value="1"/>
</dbReference>
<dbReference type="PROSITE" id="PS50850">
    <property type="entry name" value="MFS"/>
    <property type="match status" value="1"/>
</dbReference>
<evidence type="ECO:0000256" key="8">
    <source>
        <dbReference type="ARBA" id="ARBA00023136"/>
    </source>
</evidence>
<dbReference type="GO" id="GO:0005886">
    <property type="term" value="C:plasma membrane"/>
    <property type="evidence" value="ECO:0007669"/>
    <property type="project" value="UniProtKB-SubCell"/>
</dbReference>
<dbReference type="PRINTS" id="PR00171">
    <property type="entry name" value="SUGRTRNSPORT"/>
</dbReference>
<comment type="caution">
    <text evidence="15">The sequence shown here is derived from an EMBL/GenBank/DDBJ whole genome shotgun (WGS) entry which is preliminary data.</text>
</comment>
<dbReference type="GO" id="GO:0022857">
    <property type="term" value="F:transmembrane transporter activity"/>
    <property type="evidence" value="ECO:0007669"/>
    <property type="project" value="InterPro"/>
</dbReference>
<dbReference type="FunFam" id="1.20.1250.20:FF:000122">
    <property type="entry name" value="D-xylose transporter XylE"/>
    <property type="match status" value="1"/>
</dbReference>
<evidence type="ECO:0000256" key="1">
    <source>
        <dbReference type="ARBA" id="ARBA00004651"/>
    </source>
</evidence>
<evidence type="ECO:0000256" key="5">
    <source>
        <dbReference type="ARBA" id="ARBA00022597"/>
    </source>
</evidence>
<comment type="subcellular location">
    <subcellularLocation>
        <location evidence="1">Cell membrane</location>
        <topology evidence="1">Multi-pass membrane protein</topology>
    </subcellularLocation>
</comment>
<evidence type="ECO:0000256" key="13">
    <source>
        <dbReference type="SAM" id="Phobius"/>
    </source>
</evidence>
<name>A0A2S9I9T7_9GAMM</name>
<dbReference type="PROSITE" id="PS00216">
    <property type="entry name" value="SUGAR_TRANSPORT_1"/>
    <property type="match status" value="2"/>
</dbReference>
<comment type="similarity">
    <text evidence="2 12">Belongs to the major facilitator superfamily. Sugar transporter (TC 2.A.1.1) family.</text>
</comment>
<feature type="transmembrane region" description="Helical" evidence="13">
    <location>
        <begin position="429"/>
        <end position="450"/>
    </location>
</feature>
<evidence type="ECO:0000256" key="3">
    <source>
        <dbReference type="ARBA" id="ARBA00022448"/>
    </source>
</evidence>
<evidence type="ECO:0000259" key="14">
    <source>
        <dbReference type="PROSITE" id="PS50850"/>
    </source>
</evidence>
<sequence length="481" mass="52815">MKDCSVPLQTPKHNMAYVMAICAVAALGGLLFGYDSSVISGAIEPITHHYQLSPAETGWAVSNVIIGCVIGCLIAGKLADRYGRKSMLIITAILFVVSVAGTALAPNFTTFVVFRIIGGLGIGLASVISPIYIAEVAPKDYRGRAMTMHMICCVGGQVLVLLTNYLIAKNADPEWLNAYGWRWMLGAAFVPCVLFFLFVGFIPESPRWNIMVGRNEAAMKTLTRISSEEHAKRLMGEIQASLQLSASSEVNRERVSFNRKTAIFLVIGVGLAIFNQLTGINVIQYFGPTLLMNVTHNMQEAMFMTIWLAVLQFAGVIVGMMLIDKMGRRSLLLIGSLGSTVCLLFTFWTFYSGMTGVISVLGLFGFMFLFGGTWGQVVWTVIGEIFPTRLRGAGMGFSICAMWAGNFFVSQSFPMMNQSTYLSDNFHGGFPLLLFAVCSLASWWFVKALLPETKGVSLEKMEALILERFETTQRESKTVTH</sequence>
<feature type="transmembrane region" description="Helical" evidence="13">
    <location>
        <begin position="87"/>
        <end position="106"/>
    </location>
</feature>
<dbReference type="PROSITE" id="PS00217">
    <property type="entry name" value="SUGAR_TRANSPORT_2"/>
    <property type="match status" value="1"/>
</dbReference>
<dbReference type="AlphaFoldDB" id="A0A2S9I9T7"/>
<evidence type="ECO:0000313" key="15">
    <source>
        <dbReference type="EMBL" id="PRD14541.1"/>
    </source>
</evidence>
<dbReference type="EMBL" id="PDET01000010">
    <property type="protein sequence ID" value="PRD14541.1"/>
    <property type="molecule type" value="Genomic_DNA"/>
</dbReference>
<comment type="catalytic activity">
    <reaction evidence="9">
        <text>D-xylose(in) + H(+)(in) = D-xylose(out) + H(+)(out)</text>
        <dbReference type="Rhea" id="RHEA:28959"/>
        <dbReference type="ChEBI" id="CHEBI:15378"/>
        <dbReference type="ChEBI" id="CHEBI:53455"/>
    </reaction>
    <physiologicalReaction direction="right-to-left" evidence="9">
        <dbReference type="Rhea" id="RHEA:28961"/>
    </physiologicalReaction>
</comment>
<dbReference type="InterPro" id="IPR003663">
    <property type="entry name" value="Sugar/inositol_transpt"/>
</dbReference>
<evidence type="ECO:0000313" key="16">
    <source>
        <dbReference type="Proteomes" id="UP000239181"/>
    </source>
</evidence>
<evidence type="ECO:0000256" key="4">
    <source>
        <dbReference type="ARBA" id="ARBA00022475"/>
    </source>
</evidence>
<dbReference type="Gene3D" id="1.20.1250.20">
    <property type="entry name" value="MFS general substrate transporter like domains"/>
    <property type="match status" value="2"/>
</dbReference>
<evidence type="ECO:0000256" key="6">
    <source>
        <dbReference type="ARBA" id="ARBA00022692"/>
    </source>
</evidence>
<accession>A0A2S9I9T7</accession>
<feature type="transmembrane region" description="Helical" evidence="13">
    <location>
        <begin position="303"/>
        <end position="323"/>
    </location>
</feature>
<dbReference type="InterPro" id="IPR020846">
    <property type="entry name" value="MFS_dom"/>
</dbReference>
<dbReference type="Pfam" id="PF00083">
    <property type="entry name" value="Sugar_tr"/>
    <property type="match status" value="1"/>
</dbReference>
<dbReference type="NCBIfam" id="TIGR00879">
    <property type="entry name" value="SP"/>
    <property type="match status" value="1"/>
</dbReference>
<keyword evidence="7 13" id="KW-1133">Transmembrane helix</keyword>
<keyword evidence="4" id="KW-1003">Cell membrane</keyword>
<proteinExistence type="inferred from homology"/>
<evidence type="ECO:0000256" key="2">
    <source>
        <dbReference type="ARBA" id="ARBA00010992"/>
    </source>
</evidence>
<dbReference type="SUPFAM" id="SSF103473">
    <property type="entry name" value="MFS general substrate transporter"/>
    <property type="match status" value="1"/>
</dbReference>
<feature type="transmembrane region" description="Helical" evidence="13">
    <location>
        <begin position="330"/>
        <end position="351"/>
    </location>
</feature>
<dbReference type="InterPro" id="IPR005828">
    <property type="entry name" value="MFS_sugar_transport-like"/>
</dbReference>
<feature type="transmembrane region" description="Helical" evidence="13">
    <location>
        <begin position="357"/>
        <end position="378"/>
    </location>
</feature>
<keyword evidence="5" id="KW-0762">Sugar transport</keyword>
<gene>
    <name evidence="15" type="ORF">CQW29_15345</name>
</gene>
<organism evidence="15 16">
    <name type="scientific">Pantoea coffeiphila</name>
    <dbReference type="NCBI Taxonomy" id="1465635"/>
    <lineage>
        <taxon>Bacteria</taxon>
        <taxon>Pseudomonadati</taxon>
        <taxon>Pseudomonadota</taxon>
        <taxon>Gammaproteobacteria</taxon>
        <taxon>Enterobacterales</taxon>
        <taxon>Erwiniaceae</taxon>
        <taxon>Pantoea</taxon>
    </lineage>
</organism>
<dbReference type="InterPro" id="IPR050814">
    <property type="entry name" value="Myo-inositol_Transporter"/>
</dbReference>
<feature type="transmembrane region" description="Helical" evidence="13">
    <location>
        <begin position="390"/>
        <end position="409"/>
    </location>
</feature>
<dbReference type="InterPro" id="IPR036259">
    <property type="entry name" value="MFS_trans_sf"/>
</dbReference>
<feature type="transmembrane region" description="Helical" evidence="13">
    <location>
        <begin position="180"/>
        <end position="202"/>
    </location>
</feature>
<evidence type="ECO:0000256" key="11">
    <source>
        <dbReference type="ARBA" id="ARBA00076792"/>
    </source>
</evidence>
<feature type="transmembrane region" description="Helical" evidence="13">
    <location>
        <begin position="57"/>
        <end position="75"/>
    </location>
</feature>
<dbReference type="OrthoDB" id="5368493at2"/>
<protein>
    <recommendedName>
        <fullName evidence="10">D-xylose-proton symporter</fullName>
    </recommendedName>
    <alternativeName>
        <fullName evidence="11">D-xylose transporter</fullName>
    </alternativeName>
</protein>
<evidence type="ECO:0000256" key="10">
    <source>
        <dbReference type="ARBA" id="ARBA00070440"/>
    </source>
</evidence>
<dbReference type="Proteomes" id="UP000239181">
    <property type="component" value="Unassembled WGS sequence"/>
</dbReference>
<evidence type="ECO:0000256" key="9">
    <source>
        <dbReference type="ARBA" id="ARBA00050593"/>
    </source>
</evidence>
<feature type="transmembrane region" description="Helical" evidence="13">
    <location>
        <begin position="146"/>
        <end position="168"/>
    </location>
</feature>
<feature type="domain" description="Major facilitator superfamily (MFS) profile" evidence="14">
    <location>
        <begin position="21"/>
        <end position="454"/>
    </location>
</feature>
<feature type="transmembrane region" description="Helical" evidence="13">
    <location>
        <begin position="262"/>
        <end position="283"/>
    </location>
</feature>
<evidence type="ECO:0000256" key="7">
    <source>
        <dbReference type="ARBA" id="ARBA00022989"/>
    </source>
</evidence>
<keyword evidence="16" id="KW-1185">Reference proteome</keyword>
<dbReference type="PANTHER" id="PTHR48020">
    <property type="entry name" value="PROTON MYO-INOSITOL COTRANSPORTER"/>
    <property type="match status" value="1"/>
</dbReference>
<keyword evidence="3 12" id="KW-0813">Transport</keyword>
<reference evidence="15 16" key="1">
    <citation type="submission" date="2017-10" db="EMBL/GenBank/DDBJ databases">
        <title>Draft genome of two endophytic bacteria isolated from 'guarana' Paullinia cupana (Mart.) Ducke.</title>
        <authorList>
            <person name="Siqueira K.A."/>
            <person name="Liotti R.G."/>
            <person name="Mendes T.A."/>
            <person name="Soares M.A."/>
        </authorList>
    </citation>
    <scope>NUCLEOTIDE SEQUENCE [LARGE SCALE GENOMIC DNA]</scope>
    <source>
        <strain evidence="15 16">342</strain>
    </source>
</reference>
<evidence type="ECO:0000256" key="12">
    <source>
        <dbReference type="RuleBase" id="RU003346"/>
    </source>
</evidence>
<feature type="transmembrane region" description="Helical" evidence="13">
    <location>
        <begin position="112"/>
        <end position="134"/>
    </location>
</feature>
<keyword evidence="8 13" id="KW-0472">Membrane</keyword>